<dbReference type="EMBL" id="JAFFHA010000005">
    <property type="protein sequence ID" value="KAK4655292.1"/>
    <property type="molecule type" value="Genomic_DNA"/>
</dbReference>
<dbReference type="InterPro" id="IPR030381">
    <property type="entry name" value="G_DYNAMIN_dom"/>
</dbReference>
<organism evidence="6 7">
    <name type="scientific">Podospora pseudocomata</name>
    <dbReference type="NCBI Taxonomy" id="2093779"/>
    <lineage>
        <taxon>Eukaryota</taxon>
        <taxon>Fungi</taxon>
        <taxon>Dikarya</taxon>
        <taxon>Ascomycota</taxon>
        <taxon>Pezizomycotina</taxon>
        <taxon>Sordariomycetes</taxon>
        <taxon>Sordariomycetidae</taxon>
        <taxon>Sordariales</taxon>
        <taxon>Podosporaceae</taxon>
        <taxon>Podospora</taxon>
    </lineage>
</organism>
<dbReference type="InterPro" id="IPR000375">
    <property type="entry name" value="Dynamin_stalk"/>
</dbReference>
<dbReference type="PROSITE" id="PS51718">
    <property type="entry name" value="G_DYNAMIN_2"/>
    <property type="match status" value="1"/>
</dbReference>
<comment type="caution">
    <text evidence="6">The sequence shown here is derived from an EMBL/GenBank/DDBJ whole genome shotgun (WGS) entry which is preliminary data.</text>
</comment>
<dbReference type="InterPro" id="IPR001401">
    <property type="entry name" value="Dynamin_GTPase"/>
</dbReference>
<dbReference type="InterPro" id="IPR020850">
    <property type="entry name" value="GED_dom"/>
</dbReference>
<dbReference type="InterPro" id="IPR045063">
    <property type="entry name" value="Dynamin_N"/>
</dbReference>
<evidence type="ECO:0000256" key="3">
    <source>
        <dbReference type="SAM" id="MobiDB-lite"/>
    </source>
</evidence>
<dbReference type="Gene3D" id="1.20.120.1240">
    <property type="entry name" value="Dynamin, middle domain"/>
    <property type="match status" value="1"/>
</dbReference>
<reference evidence="6 7" key="1">
    <citation type="journal article" date="2023" name="bioRxiv">
        <title>High-quality genome assemblies of four members of thePodospora anserinaspecies complex.</title>
        <authorList>
            <person name="Ament-Velasquez S.L."/>
            <person name="Vogan A.A."/>
            <person name="Wallerman O."/>
            <person name="Hartmann F."/>
            <person name="Gautier V."/>
            <person name="Silar P."/>
            <person name="Giraud T."/>
            <person name="Johannesson H."/>
        </authorList>
    </citation>
    <scope>NUCLEOTIDE SEQUENCE [LARGE SCALE GENOMIC DNA]</scope>
    <source>
        <strain evidence="6 7">CBS 415.72m</strain>
    </source>
</reference>
<dbReference type="PANTHER" id="PTHR11566:SF21">
    <property type="entry name" value="DYNAMIN RELATED PROTEIN 1, ISOFORM A"/>
    <property type="match status" value="1"/>
</dbReference>
<dbReference type="InterPro" id="IPR022812">
    <property type="entry name" value="Dynamin"/>
</dbReference>
<name>A0ABR0GHQ1_9PEZI</name>
<dbReference type="InterPro" id="IPR027417">
    <property type="entry name" value="P-loop_NTPase"/>
</dbReference>
<protein>
    <recommendedName>
        <fullName evidence="8">Interferon-induced GTP-binding protein Mx</fullName>
    </recommendedName>
</protein>
<accession>A0ABR0GHQ1</accession>
<feature type="domain" description="Dynamin-type G" evidence="5">
    <location>
        <begin position="35"/>
        <end position="319"/>
    </location>
</feature>
<dbReference type="Gene3D" id="3.40.50.300">
    <property type="entry name" value="P-loop containing nucleotide triphosphate hydrolases"/>
    <property type="match status" value="1"/>
</dbReference>
<dbReference type="Pfam" id="PF00350">
    <property type="entry name" value="Dynamin_N"/>
    <property type="match status" value="1"/>
</dbReference>
<dbReference type="PROSITE" id="PS51388">
    <property type="entry name" value="GED"/>
    <property type="match status" value="1"/>
</dbReference>
<dbReference type="Proteomes" id="UP001323405">
    <property type="component" value="Unassembled WGS sequence"/>
</dbReference>
<dbReference type="GeneID" id="87903054"/>
<dbReference type="RefSeq" id="XP_062744267.1">
    <property type="nucleotide sequence ID" value="XM_062883456.1"/>
</dbReference>
<dbReference type="CDD" id="cd08771">
    <property type="entry name" value="DLP_1"/>
    <property type="match status" value="1"/>
</dbReference>
<gene>
    <name evidence="6" type="ORF">QC762_0048490</name>
</gene>
<feature type="compositionally biased region" description="Acidic residues" evidence="3">
    <location>
        <begin position="761"/>
        <end position="791"/>
    </location>
</feature>
<feature type="region of interest" description="Disordered" evidence="3">
    <location>
        <begin position="740"/>
        <end position="812"/>
    </location>
</feature>
<dbReference type="SUPFAM" id="SSF52540">
    <property type="entry name" value="P-loop containing nucleoside triphosphate hydrolases"/>
    <property type="match status" value="1"/>
</dbReference>
<keyword evidence="1" id="KW-0547">Nucleotide-binding</keyword>
<evidence type="ECO:0000313" key="7">
    <source>
        <dbReference type="Proteomes" id="UP001323405"/>
    </source>
</evidence>
<dbReference type="SMART" id="SM00053">
    <property type="entry name" value="DYNc"/>
    <property type="match status" value="1"/>
</dbReference>
<feature type="domain" description="GED" evidence="4">
    <location>
        <begin position="617"/>
        <end position="708"/>
    </location>
</feature>
<evidence type="ECO:0000259" key="4">
    <source>
        <dbReference type="PROSITE" id="PS51388"/>
    </source>
</evidence>
<dbReference type="Pfam" id="PF01031">
    <property type="entry name" value="Dynamin_M"/>
    <property type="match status" value="1"/>
</dbReference>
<keyword evidence="2" id="KW-0342">GTP-binding</keyword>
<feature type="compositionally biased region" description="Basic and acidic residues" evidence="3">
    <location>
        <begin position="740"/>
        <end position="751"/>
    </location>
</feature>
<keyword evidence="7" id="KW-1185">Reference proteome</keyword>
<dbReference type="PRINTS" id="PR00195">
    <property type="entry name" value="DYNAMIN"/>
</dbReference>
<evidence type="ECO:0000259" key="5">
    <source>
        <dbReference type="PROSITE" id="PS51718"/>
    </source>
</evidence>
<evidence type="ECO:0000256" key="2">
    <source>
        <dbReference type="ARBA" id="ARBA00023134"/>
    </source>
</evidence>
<evidence type="ECO:0008006" key="8">
    <source>
        <dbReference type="Google" id="ProtNLM"/>
    </source>
</evidence>
<evidence type="ECO:0000313" key="6">
    <source>
        <dbReference type="EMBL" id="KAK4655292.1"/>
    </source>
</evidence>
<dbReference type="PANTHER" id="PTHR11566">
    <property type="entry name" value="DYNAMIN"/>
    <property type="match status" value="1"/>
</dbReference>
<sequence>MVAFESEVLSKLCSQDQLELLDAIDQLRLQGINNYVSLPQIIVCGDQSSGKSSVLQAISGVSFPVNGNLCTRFPTELVLRRTPHVSAKVSIVPSDSRTESEQASLRGFQEHLDDFAGLPKLIDEAKLAMGISTHGKAFAKDILRVEITGPDRPHLTIVDLPGLIHSPTRQQSASDVELIQEVVQGYMNEPRCIILAVVSAKNDFANQVVLKLARAVDNIGSRTLGVITKPDDLTPGSDREALYLSLARNQQFEFRLGWHVLRNMDSEKGTSTLGERDANEAEFFRKGSWTGLHSSHLGISNLRTRLSKVLLGQIAAELPSLLSEIDEKFKACQLQLETLGQPRDSPDEQRRYLLHLSQAFQALVTASTSGSYNGEFFEDAMTAVGYKQRIRAVIQNLNEAFAEELAKAGHFRAIGDFESTSNLGASLKPQQVTRDEFLNHIEEVIRRTRGRELPGTFNPLVVVTLFHEQSQHWGQVARQHVEKMWRAAGRFLELVIDHIADRSTSRGLKNEISGPAMQRIRKEVADKTAELVAPHQKGHPITYNHYFTETLQKVRRERDSKRTARILRNFFQISDTNDLTSVPIAHPDSGDVAMWDIQSLVTSLADTNEPDMCRFAANEALDCLNAYYKVALKRFVDDVAVEVIETKLISVLHDILSPLGVYEMSTTLISRIAGESEENRAEREQLTKQLDVLRNGLETCKRFAGFRASGDSVFVSIKAAGNSPMTGDYDSDMESLVKIEETDTQRERETSSIRSPPISLEEPEPGPEVELEPEPEPEPESEPEPEPEPEEYNSSPRVQNKKRVWRAGKITY</sequence>
<evidence type="ECO:0000256" key="1">
    <source>
        <dbReference type="ARBA" id="ARBA00022741"/>
    </source>
</evidence>
<proteinExistence type="predicted"/>